<accession>K5XAF6</accession>
<dbReference type="OrthoDB" id="2565191at2759"/>
<feature type="region of interest" description="Disordered" evidence="1">
    <location>
        <begin position="50"/>
        <end position="98"/>
    </location>
</feature>
<sequence length="131" mass="14936">MPCQDLLKCIHYFASTYYSEMGQLRDSSKEYRREKKLRRLKKLERLAARTAARLRPGLQQNHDAQDEDNEAGSSKDDISDTDEESSVGKVKKVSKRRQAKPLVGTDMYKIFDGSALMTIGEVQWTLCSLAC</sequence>
<keyword evidence="3" id="KW-1185">Reference proteome</keyword>
<name>K5XAF6_PHACS</name>
<dbReference type="GeneID" id="18909105"/>
<dbReference type="STRING" id="650164.K5XAF6"/>
<evidence type="ECO:0000313" key="2">
    <source>
        <dbReference type="EMBL" id="EKM59897.1"/>
    </source>
</evidence>
<dbReference type="Proteomes" id="UP000008370">
    <property type="component" value="Unassembled WGS sequence"/>
</dbReference>
<evidence type="ECO:0000256" key="1">
    <source>
        <dbReference type="SAM" id="MobiDB-lite"/>
    </source>
</evidence>
<dbReference type="AlphaFoldDB" id="K5XAF6"/>
<evidence type="ECO:0000313" key="3">
    <source>
        <dbReference type="Proteomes" id="UP000008370"/>
    </source>
</evidence>
<proteinExistence type="predicted"/>
<dbReference type="EMBL" id="JH930469">
    <property type="protein sequence ID" value="EKM59897.1"/>
    <property type="molecule type" value="Genomic_DNA"/>
</dbReference>
<gene>
    <name evidence="2" type="ORF">PHACADRAFT_158312</name>
</gene>
<organism evidence="2 3">
    <name type="scientific">Phanerochaete carnosa (strain HHB-10118-sp)</name>
    <name type="common">White-rot fungus</name>
    <name type="synonym">Peniophora carnosa</name>
    <dbReference type="NCBI Taxonomy" id="650164"/>
    <lineage>
        <taxon>Eukaryota</taxon>
        <taxon>Fungi</taxon>
        <taxon>Dikarya</taxon>
        <taxon>Basidiomycota</taxon>
        <taxon>Agaricomycotina</taxon>
        <taxon>Agaricomycetes</taxon>
        <taxon>Polyporales</taxon>
        <taxon>Phanerochaetaceae</taxon>
        <taxon>Phanerochaete</taxon>
    </lineage>
</organism>
<dbReference type="RefSeq" id="XP_007392449.1">
    <property type="nucleotide sequence ID" value="XM_007392387.1"/>
</dbReference>
<dbReference type="KEGG" id="pco:PHACADRAFT_158312"/>
<dbReference type="InParanoid" id="K5XAF6"/>
<dbReference type="HOGENOM" id="CLU_1928353_0_0_1"/>
<protein>
    <submittedName>
        <fullName evidence="2">Uncharacterized protein</fullName>
    </submittedName>
</protein>
<feature type="compositionally biased region" description="Basic residues" evidence="1">
    <location>
        <begin position="89"/>
        <end position="98"/>
    </location>
</feature>
<reference evidence="2 3" key="1">
    <citation type="journal article" date="2012" name="BMC Genomics">
        <title>Comparative genomics of the white-rot fungi, Phanerochaete carnosa and P. chrysosporium, to elucidate the genetic basis of the distinct wood types they colonize.</title>
        <authorList>
            <person name="Suzuki H."/>
            <person name="MacDonald J."/>
            <person name="Syed K."/>
            <person name="Salamov A."/>
            <person name="Hori C."/>
            <person name="Aerts A."/>
            <person name="Henrissat B."/>
            <person name="Wiebenga A."/>
            <person name="vanKuyk P.A."/>
            <person name="Barry K."/>
            <person name="Lindquist E."/>
            <person name="LaButti K."/>
            <person name="Lapidus A."/>
            <person name="Lucas S."/>
            <person name="Coutinho P."/>
            <person name="Gong Y."/>
            <person name="Samejima M."/>
            <person name="Mahadevan R."/>
            <person name="Abou-Zaid M."/>
            <person name="de Vries R.P."/>
            <person name="Igarashi K."/>
            <person name="Yadav J.S."/>
            <person name="Grigoriev I.V."/>
            <person name="Master E.R."/>
        </authorList>
    </citation>
    <scope>NUCLEOTIDE SEQUENCE [LARGE SCALE GENOMIC DNA]</scope>
    <source>
        <strain evidence="2 3">HHB-10118-sp</strain>
    </source>
</reference>